<keyword evidence="4" id="KW-1185">Reference proteome</keyword>
<dbReference type="SMART" id="SM00343">
    <property type="entry name" value="ZnF_C2HC"/>
    <property type="match status" value="1"/>
</dbReference>
<feature type="compositionally biased region" description="Low complexity" evidence="1">
    <location>
        <begin position="144"/>
        <end position="172"/>
    </location>
</feature>
<name>A0A8J5V6F6_ZIZPA</name>
<evidence type="ECO:0000313" key="4">
    <source>
        <dbReference type="Proteomes" id="UP000729402"/>
    </source>
</evidence>
<dbReference type="Proteomes" id="UP000729402">
    <property type="component" value="Unassembled WGS sequence"/>
</dbReference>
<dbReference type="AlphaFoldDB" id="A0A8J5V6F6"/>
<dbReference type="GO" id="GO:0003676">
    <property type="term" value="F:nucleic acid binding"/>
    <property type="evidence" value="ECO:0007669"/>
    <property type="project" value="InterPro"/>
</dbReference>
<protein>
    <recommendedName>
        <fullName evidence="2">CCHC-type domain-containing protein</fullName>
    </recommendedName>
</protein>
<dbReference type="InterPro" id="IPR005162">
    <property type="entry name" value="Retrotrans_gag_dom"/>
</dbReference>
<feature type="compositionally biased region" description="Polar residues" evidence="1">
    <location>
        <begin position="132"/>
        <end position="142"/>
    </location>
</feature>
<dbReference type="OrthoDB" id="695705at2759"/>
<reference evidence="3" key="2">
    <citation type="submission" date="2021-02" db="EMBL/GenBank/DDBJ databases">
        <authorList>
            <person name="Kimball J.A."/>
            <person name="Haas M.W."/>
            <person name="Macchietto M."/>
            <person name="Kono T."/>
            <person name="Duquette J."/>
            <person name="Shao M."/>
        </authorList>
    </citation>
    <scope>NUCLEOTIDE SEQUENCE</scope>
    <source>
        <tissue evidence="3">Fresh leaf tissue</tissue>
    </source>
</reference>
<gene>
    <name evidence="3" type="ORF">GUJ93_ZPchr0001g33161</name>
</gene>
<dbReference type="PANTHER" id="PTHR35046">
    <property type="entry name" value="ZINC KNUCKLE (CCHC-TYPE) FAMILY PROTEIN"/>
    <property type="match status" value="1"/>
</dbReference>
<organism evidence="3 4">
    <name type="scientific">Zizania palustris</name>
    <name type="common">Northern wild rice</name>
    <dbReference type="NCBI Taxonomy" id="103762"/>
    <lineage>
        <taxon>Eukaryota</taxon>
        <taxon>Viridiplantae</taxon>
        <taxon>Streptophyta</taxon>
        <taxon>Embryophyta</taxon>
        <taxon>Tracheophyta</taxon>
        <taxon>Spermatophyta</taxon>
        <taxon>Magnoliopsida</taxon>
        <taxon>Liliopsida</taxon>
        <taxon>Poales</taxon>
        <taxon>Poaceae</taxon>
        <taxon>BOP clade</taxon>
        <taxon>Oryzoideae</taxon>
        <taxon>Oryzeae</taxon>
        <taxon>Zizaniinae</taxon>
        <taxon>Zizania</taxon>
    </lineage>
</organism>
<dbReference type="EMBL" id="JAAALK010000288">
    <property type="protein sequence ID" value="KAG8052035.1"/>
    <property type="molecule type" value="Genomic_DNA"/>
</dbReference>
<dbReference type="GO" id="GO:0008270">
    <property type="term" value="F:zinc ion binding"/>
    <property type="evidence" value="ECO:0007669"/>
    <property type="project" value="InterPro"/>
</dbReference>
<dbReference type="PANTHER" id="PTHR35046:SF9">
    <property type="entry name" value="RNA-DIRECTED DNA POLYMERASE"/>
    <property type="match status" value="1"/>
</dbReference>
<proteinExistence type="predicted"/>
<comment type="caution">
    <text evidence="3">The sequence shown here is derived from an EMBL/GenBank/DDBJ whole genome shotgun (WGS) entry which is preliminary data.</text>
</comment>
<evidence type="ECO:0000259" key="2">
    <source>
        <dbReference type="SMART" id="SM00343"/>
    </source>
</evidence>
<reference evidence="3" key="1">
    <citation type="journal article" date="2021" name="bioRxiv">
        <title>Whole Genome Assembly and Annotation of Northern Wild Rice, Zizania palustris L., Supports a Whole Genome Duplication in the Zizania Genus.</title>
        <authorList>
            <person name="Haas M."/>
            <person name="Kono T."/>
            <person name="Macchietto M."/>
            <person name="Millas R."/>
            <person name="McGilp L."/>
            <person name="Shao M."/>
            <person name="Duquette J."/>
            <person name="Hirsch C.N."/>
            <person name="Kimball J."/>
        </authorList>
    </citation>
    <scope>NUCLEOTIDE SEQUENCE</scope>
    <source>
        <tissue evidence="3">Fresh leaf tissue</tissue>
    </source>
</reference>
<evidence type="ECO:0000313" key="3">
    <source>
        <dbReference type="EMBL" id="KAG8052035.1"/>
    </source>
</evidence>
<sequence length="257" mass="28924">MKRVMRRRFVPSSYQCDLRNRLQVLKQGKRSVDEYYKEMELLLVRAEIREDPESKMVRFLGGINEEIAGFVEMFPYHTLQDLVDQAKRTEREIQQEVRGRSYGNHSIAAPWRKPQSSTSFGGGRSQGAAMRPSSSNATSKMAISSASSPANQQRPAASSAAQTSTSVATSSTHSREIVCHKCHGRGHIAAQCTSRRTMIVNECGEWESESDPVEVGPTLDEEIEEEGNEIQPEEEEHNYFISLRVLNVTTEKQENGQ</sequence>
<accession>A0A8J5V6F6</accession>
<dbReference type="InterPro" id="IPR001878">
    <property type="entry name" value="Znf_CCHC"/>
</dbReference>
<evidence type="ECO:0000256" key="1">
    <source>
        <dbReference type="SAM" id="MobiDB-lite"/>
    </source>
</evidence>
<feature type="region of interest" description="Disordered" evidence="1">
    <location>
        <begin position="94"/>
        <end position="174"/>
    </location>
</feature>
<dbReference type="Pfam" id="PF03732">
    <property type="entry name" value="Retrotrans_gag"/>
    <property type="match status" value="1"/>
</dbReference>
<feature type="domain" description="CCHC-type" evidence="2">
    <location>
        <begin position="178"/>
        <end position="194"/>
    </location>
</feature>